<accession>A0A0S2I0I4</accession>
<dbReference type="InterPro" id="IPR035938">
    <property type="entry name" value="Hemerythrin-like_sf"/>
</dbReference>
<reference evidence="5 6" key="1">
    <citation type="submission" date="2015-11" db="EMBL/GenBank/DDBJ databases">
        <title>Description and complete genome sequence of a novel strain predominating in hypersaline microbial mats and representing a new family of the Bacteriodetes phylum.</title>
        <authorList>
            <person name="Spring S."/>
            <person name="Bunk B."/>
            <person name="Sproer C."/>
            <person name="Klenk H.-P."/>
        </authorList>
    </citation>
    <scope>NUCLEOTIDE SEQUENCE [LARGE SCALE GENOMIC DNA]</scope>
    <source>
        <strain evidence="5 6">L21-Spi-D4</strain>
    </source>
</reference>
<dbReference type="RefSeq" id="WP_057953285.1">
    <property type="nucleotide sequence ID" value="NZ_CP013118.1"/>
</dbReference>
<dbReference type="Proteomes" id="UP000064893">
    <property type="component" value="Chromosome"/>
</dbReference>
<dbReference type="KEGG" id="blq:L21SP5_02231"/>
<dbReference type="EMBL" id="CP013118">
    <property type="protein sequence ID" value="ALO15864.1"/>
    <property type="molecule type" value="Genomic_DNA"/>
</dbReference>
<dbReference type="AlphaFoldDB" id="A0A0S2I0I4"/>
<dbReference type="SUPFAM" id="SSF47188">
    <property type="entry name" value="Hemerythrin-like"/>
    <property type="match status" value="1"/>
</dbReference>
<evidence type="ECO:0000313" key="6">
    <source>
        <dbReference type="Proteomes" id="UP000064893"/>
    </source>
</evidence>
<name>A0A0S2I0I4_9BACT</name>
<evidence type="ECO:0000256" key="3">
    <source>
        <dbReference type="ARBA" id="ARBA00023004"/>
    </source>
</evidence>
<keyword evidence="3" id="KW-0408">Iron</keyword>
<dbReference type="Gene3D" id="1.20.120.50">
    <property type="entry name" value="Hemerythrin-like"/>
    <property type="match status" value="1"/>
</dbReference>
<dbReference type="PANTHER" id="PTHR37164">
    <property type="entry name" value="BACTERIOHEMERYTHRIN"/>
    <property type="match status" value="1"/>
</dbReference>
<evidence type="ECO:0000256" key="2">
    <source>
        <dbReference type="ARBA" id="ARBA00022723"/>
    </source>
</evidence>
<dbReference type="CDD" id="cd12107">
    <property type="entry name" value="Hemerythrin"/>
    <property type="match status" value="1"/>
</dbReference>
<dbReference type="PANTHER" id="PTHR37164:SF1">
    <property type="entry name" value="BACTERIOHEMERYTHRIN"/>
    <property type="match status" value="1"/>
</dbReference>
<evidence type="ECO:0000313" key="5">
    <source>
        <dbReference type="EMBL" id="ALO15864.1"/>
    </source>
</evidence>
<dbReference type="InterPro" id="IPR012312">
    <property type="entry name" value="Hemerythrin-like"/>
</dbReference>
<proteinExistence type="inferred from homology"/>
<dbReference type="Pfam" id="PF01814">
    <property type="entry name" value="Hemerythrin"/>
    <property type="match status" value="1"/>
</dbReference>
<dbReference type="NCBIfam" id="TIGR02481">
    <property type="entry name" value="hemeryth_dom"/>
    <property type="match status" value="1"/>
</dbReference>
<evidence type="ECO:0000256" key="1">
    <source>
        <dbReference type="ARBA" id="ARBA00010587"/>
    </source>
</evidence>
<organism evidence="5 6">
    <name type="scientific">Salinivirga cyanobacteriivorans</name>
    <dbReference type="NCBI Taxonomy" id="1307839"/>
    <lineage>
        <taxon>Bacteria</taxon>
        <taxon>Pseudomonadati</taxon>
        <taxon>Bacteroidota</taxon>
        <taxon>Bacteroidia</taxon>
        <taxon>Bacteroidales</taxon>
        <taxon>Salinivirgaceae</taxon>
        <taxon>Salinivirga</taxon>
    </lineage>
</organism>
<dbReference type="GO" id="GO:0046872">
    <property type="term" value="F:metal ion binding"/>
    <property type="evidence" value="ECO:0007669"/>
    <property type="project" value="UniProtKB-KW"/>
</dbReference>
<gene>
    <name evidence="5" type="ORF">L21SP5_02231</name>
</gene>
<dbReference type="STRING" id="1307839.L21SP5_02231"/>
<feature type="domain" description="Hemerythrin-like" evidence="4">
    <location>
        <begin position="15"/>
        <end position="126"/>
    </location>
</feature>
<dbReference type="InterPro" id="IPR050669">
    <property type="entry name" value="Hemerythrin"/>
</dbReference>
<evidence type="ECO:0000259" key="4">
    <source>
        <dbReference type="Pfam" id="PF01814"/>
    </source>
</evidence>
<protein>
    <submittedName>
        <fullName evidence="5">McHr</fullName>
    </submittedName>
</protein>
<dbReference type="NCBIfam" id="NF033749">
    <property type="entry name" value="bact_hemeryth"/>
    <property type="match status" value="1"/>
</dbReference>
<keyword evidence="6" id="KW-1185">Reference proteome</keyword>
<dbReference type="OrthoDB" id="9797092at2"/>
<comment type="similarity">
    <text evidence="1">Belongs to the hemerythrin family.</text>
</comment>
<dbReference type="InterPro" id="IPR012827">
    <property type="entry name" value="Hemerythrin_metal-bd"/>
</dbReference>
<sequence>MDTNDYIQWQPEYMTGIEKIDEGHLQFIKIHNQLVDIMSKDFCRQKIVELLYALMHYTEHHLINEEIYYQGYDGFAEHKVNHQKFVEKINQIQSYLADDNSTEACQELLTFLKSWFKNHILEKDKAAVAYVRSIQK</sequence>
<keyword evidence="2" id="KW-0479">Metal-binding</keyword>